<sequence length="234" mass="26821">MSLQNYDPTKPKKIIFTYDSLHNQIVGLKKQCDKTKSFADELDVIKTLEDCKKNARLQKTYEDCKKKYVMYKEAYDNFKKDEPPNQLQPDIEANLQGSKRIIDSLAKSLAQLNQRAKIRQEELNKEAAEKQAQELEQAKKSLAQRQEEQMSADLEHTAKEMSEIAEQMNEINSVTHQVDDKLTEDHAKVVHIDETISEAKEEMIAGNKDLEDAEEDQKAGSIIKTPKMPCCTIC</sequence>
<keyword evidence="3" id="KW-1185">Reference proteome</keyword>
<organism evidence="2 3">
    <name type="scientific">Tritrichomonas musculus</name>
    <dbReference type="NCBI Taxonomy" id="1915356"/>
    <lineage>
        <taxon>Eukaryota</taxon>
        <taxon>Metamonada</taxon>
        <taxon>Parabasalia</taxon>
        <taxon>Tritrichomonadida</taxon>
        <taxon>Tritrichomonadidae</taxon>
        <taxon>Tritrichomonas</taxon>
    </lineage>
</organism>
<dbReference type="Proteomes" id="UP001470230">
    <property type="component" value="Unassembled WGS sequence"/>
</dbReference>
<dbReference type="Gene3D" id="1.20.5.110">
    <property type="match status" value="1"/>
</dbReference>
<comment type="caution">
    <text evidence="2">The sequence shown here is derived from an EMBL/GenBank/DDBJ whole genome shotgun (WGS) entry which is preliminary data.</text>
</comment>
<evidence type="ECO:0000313" key="2">
    <source>
        <dbReference type="EMBL" id="KAK8844947.1"/>
    </source>
</evidence>
<evidence type="ECO:0000313" key="3">
    <source>
        <dbReference type="Proteomes" id="UP001470230"/>
    </source>
</evidence>
<protein>
    <recommendedName>
        <fullName evidence="4">t-SNARE coiled-coil homology domain-containing protein</fullName>
    </recommendedName>
</protein>
<evidence type="ECO:0000256" key="1">
    <source>
        <dbReference type="SAM" id="MobiDB-lite"/>
    </source>
</evidence>
<gene>
    <name evidence="2" type="ORF">M9Y10_021120</name>
</gene>
<feature type="region of interest" description="Disordered" evidence="1">
    <location>
        <begin position="123"/>
        <end position="151"/>
    </location>
</feature>
<accession>A0ABR2HE58</accession>
<name>A0ABR2HE58_9EUKA</name>
<evidence type="ECO:0008006" key="4">
    <source>
        <dbReference type="Google" id="ProtNLM"/>
    </source>
</evidence>
<reference evidence="2 3" key="1">
    <citation type="submission" date="2024-04" db="EMBL/GenBank/DDBJ databases">
        <title>Tritrichomonas musculus Genome.</title>
        <authorList>
            <person name="Alves-Ferreira E."/>
            <person name="Grigg M."/>
            <person name="Lorenzi H."/>
            <person name="Galac M."/>
        </authorList>
    </citation>
    <scope>NUCLEOTIDE SEQUENCE [LARGE SCALE GENOMIC DNA]</scope>
    <source>
        <strain evidence="2 3">EAF2021</strain>
    </source>
</reference>
<proteinExistence type="predicted"/>
<dbReference type="EMBL" id="JAPFFF010000031">
    <property type="protein sequence ID" value="KAK8844947.1"/>
    <property type="molecule type" value="Genomic_DNA"/>
</dbReference>